<comment type="subcellular location">
    <subcellularLocation>
        <location evidence="1">Nucleus</location>
        <location evidence="1">Nucleolus</location>
    </subcellularLocation>
</comment>
<dbReference type="Proteomes" id="UP000751190">
    <property type="component" value="Unassembled WGS sequence"/>
</dbReference>
<evidence type="ECO:0000256" key="1">
    <source>
        <dbReference type="ARBA" id="ARBA00004604"/>
    </source>
</evidence>
<comment type="caution">
    <text evidence="6">The sequence shown here is derived from an EMBL/GenBank/DDBJ whole genome shotgun (WGS) entry which is preliminary data.</text>
</comment>
<reference evidence="6" key="1">
    <citation type="submission" date="2021-05" db="EMBL/GenBank/DDBJ databases">
        <title>The genome of the haptophyte Pavlova lutheri (Diacronema luteri, Pavlovales) - a model for lipid biosynthesis in eukaryotic algae.</title>
        <authorList>
            <person name="Hulatt C.J."/>
            <person name="Posewitz M.C."/>
        </authorList>
    </citation>
    <scope>NUCLEOTIDE SEQUENCE</scope>
    <source>
        <strain evidence="6">NIVA-4/92</strain>
    </source>
</reference>
<dbReference type="Pfam" id="PF09420">
    <property type="entry name" value="Nop16"/>
    <property type="match status" value="2"/>
</dbReference>
<proteinExistence type="inferred from homology"/>
<dbReference type="PANTHER" id="PTHR13243">
    <property type="entry name" value="HSPC111 PROTEIN-RELATED"/>
    <property type="match status" value="1"/>
</dbReference>
<evidence type="ECO:0000313" key="7">
    <source>
        <dbReference type="Proteomes" id="UP000751190"/>
    </source>
</evidence>
<keyword evidence="7" id="KW-1185">Reference proteome</keyword>
<dbReference type="GO" id="GO:0005730">
    <property type="term" value="C:nucleolus"/>
    <property type="evidence" value="ECO:0007669"/>
    <property type="project" value="UniProtKB-SubCell"/>
</dbReference>
<feature type="region of interest" description="Disordered" evidence="5">
    <location>
        <begin position="1"/>
        <end position="20"/>
    </location>
</feature>
<evidence type="ECO:0000256" key="2">
    <source>
        <dbReference type="ARBA" id="ARBA00008479"/>
    </source>
</evidence>
<keyword evidence="4" id="KW-0539">Nucleus</keyword>
<dbReference type="AlphaFoldDB" id="A0A8J6CH00"/>
<name>A0A8J6CH00_DIALT</name>
<gene>
    <name evidence="6" type="ORF">KFE25_006125</name>
</gene>
<accession>A0A8J6CH00</accession>
<dbReference type="EMBL" id="JAGTXO010000002">
    <property type="protein sequence ID" value="KAG8469670.1"/>
    <property type="molecule type" value="Genomic_DNA"/>
</dbReference>
<sequence length="147" mass="16481">MPSKNARRAGKVSVKAKPKTPYHAPALKGIEKLGWDKKSTPAQNYKRLGLVVDPNKEELRPDPVGVPRPVAPIEALVPEARPHKFSPLAFSVMNEIRPLIRKYGDDCAKMARDHKLNQWQRTQEQLIKLVAHFHETEAHAAAKVASE</sequence>
<evidence type="ECO:0000313" key="6">
    <source>
        <dbReference type="EMBL" id="KAG8469670.1"/>
    </source>
</evidence>
<protein>
    <recommendedName>
        <fullName evidence="3">Nucleolar protein 16</fullName>
    </recommendedName>
</protein>
<organism evidence="6 7">
    <name type="scientific">Diacronema lutheri</name>
    <name type="common">Unicellular marine alga</name>
    <name type="synonym">Monochrysis lutheri</name>
    <dbReference type="NCBI Taxonomy" id="2081491"/>
    <lineage>
        <taxon>Eukaryota</taxon>
        <taxon>Haptista</taxon>
        <taxon>Haptophyta</taxon>
        <taxon>Pavlovophyceae</taxon>
        <taxon>Pavlovales</taxon>
        <taxon>Pavlovaceae</taxon>
        <taxon>Diacronema</taxon>
    </lineage>
</organism>
<dbReference type="OrthoDB" id="285729at2759"/>
<evidence type="ECO:0000256" key="3">
    <source>
        <dbReference type="ARBA" id="ARBA00015522"/>
    </source>
</evidence>
<evidence type="ECO:0000256" key="5">
    <source>
        <dbReference type="SAM" id="MobiDB-lite"/>
    </source>
</evidence>
<dbReference type="GO" id="GO:0042273">
    <property type="term" value="P:ribosomal large subunit biogenesis"/>
    <property type="evidence" value="ECO:0007669"/>
    <property type="project" value="TreeGrafter"/>
</dbReference>
<evidence type="ECO:0000256" key="4">
    <source>
        <dbReference type="ARBA" id="ARBA00023242"/>
    </source>
</evidence>
<dbReference type="PANTHER" id="PTHR13243:SF1">
    <property type="entry name" value="NUCLEOLAR PROTEIN 16"/>
    <property type="match status" value="1"/>
</dbReference>
<comment type="similarity">
    <text evidence="2">Belongs to the NOP16 family.</text>
</comment>
<dbReference type="InterPro" id="IPR019002">
    <property type="entry name" value="Ribosome_biogenesis_Nop16"/>
</dbReference>